<dbReference type="PROSITE" id="PS51355">
    <property type="entry name" value="GLUTATHIONE_PEROXID_3"/>
    <property type="match status" value="1"/>
</dbReference>
<dbReference type="PROSITE" id="PS00460">
    <property type="entry name" value="GLUTATHIONE_PEROXID_1"/>
    <property type="match status" value="1"/>
</dbReference>
<evidence type="ECO:0000256" key="2">
    <source>
        <dbReference type="ARBA" id="ARBA00022559"/>
    </source>
</evidence>
<dbReference type="EMBL" id="BHYK01000005">
    <property type="protein sequence ID" value="GCD09485.1"/>
    <property type="molecule type" value="Genomic_DNA"/>
</dbReference>
<name>A0A401UJ15_9CLOT</name>
<evidence type="ECO:0000256" key="3">
    <source>
        <dbReference type="ARBA" id="ARBA00023002"/>
    </source>
</evidence>
<dbReference type="InterPro" id="IPR029759">
    <property type="entry name" value="GPX_AS"/>
</dbReference>
<dbReference type="PROSITE" id="PS00763">
    <property type="entry name" value="GLUTATHIONE_PEROXID_2"/>
    <property type="match status" value="1"/>
</dbReference>
<evidence type="ECO:0000256" key="5">
    <source>
        <dbReference type="RuleBase" id="RU000499"/>
    </source>
</evidence>
<proteinExistence type="inferred from homology"/>
<dbReference type="InterPro" id="IPR000889">
    <property type="entry name" value="Glutathione_peroxidase"/>
</dbReference>
<dbReference type="InterPro" id="IPR029760">
    <property type="entry name" value="GPX_CS"/>
</dbReference>
<feature type="active site" evidence="4">
    <location>
        <position position="35"/>
    </location>
</feature>
<dbReference type="CDD" id="cd00340">
    <property type="entry name" value="GSH_Peroxidase"/>
    <property type="match status" value="1"/>
</dbReference>
<dbReference type="PANTHER" id="PTHR11592">
    <property type="entry name" value="GLUTATHIONE PEROXIDASE"/>
    <property type="match status" value="1"/>
</dbReference>
<dbReference type="InterPro" id="IPR036249">
    <property type="entry name" value="Thioredoxin-like_sf"/>
</dbReference>
<dbReference type="Proteomes" id="UP000287872">
    <property type="component" value="Unassembled WGS sequence"/>
</dbReference>
<dbReference type="OrthoDB" id="9809733at2"/>
<dbReference type="FunFam" id="3.40.30.10:FF:000010">
    <property type="entry name" value="Glutathione peroxidase"/>
    <property type="match status" value="1"/>
</dbReference>
<dbReference type="GO" id="GO:0004601">
    <property type="term" value="F:peroxidase activity"/>
    <property type="evidence" value="ECO:0007669"/>
    <property type="project" value="UniProtKB-KW"/>
</dbReference>
<evidence type="ECO:0000256" key="4">
    <source>
        <dbReference type="PIRSR" id="PIRSR000303-1"/>
    </source>
</evidence>
<evidence type="ECO:0000313" key="6">
    <source>
        <dbReference type="EMBL" id="GCD09485.1"/>
    </source>
</evidence>
<dbReference type="AlphaFoldDB" id="A0A401UJ15"/>
<keyword evidence="2 5" id="KW-0575">Peroxidase</keyword>
<protein>
    <recommendedName>
        <fullName evidence="5">Glutathione peroxidase</fullName>
    </recommendedName>
</protein>
<dbReference type="PRINTS" id="PR01011">
    <property type="entry name" value="GLUTPROXDASE"/>
</dbReference>
<dbReference type="Pfam" id="PF00255">
    <property type="entry name" value="GSHPx"/>
    <property type="match status" value="1"/>
</dbReference>
<dbReference type="SUPFAM" id="SSF52833">
    <property type="entry name" value="Thioredoxin-like"/>
    <property type="match status" value="1"/>
</dbReference>
<gene>
    <name evidence="6" type="primary">bsaA</name>
    <name evidence="6" type="ORF">Ctaglu_11080</name>
</gene>
<organism evidence="6 7">
    <name type="scientific">Clostridium tagluense</name>
    <dbReference type="NCBI Taxonomy" id="360422"/>
    <lineage>
        <taxon>Bacteria</taxon>
        <taxon>Bacillati</taxon>
        <taxon>Bacillota</taxon>
        <taxon>Clostridia</taxon>
        <taxon>Eubacteriales</taxon>
        <taxon>Clostridiaceae</taxon>
        <taxon>Clostridium</taxon>
    </lineage>
</organism>
<evidence type="ECO:0000256" key="1">
    <source>
        <dbReference type="ARBA" id="ARBA00006926"/>
    </source>
</evidence>
<dbReference type="PIRSF" id="PIRSF000303">
    <property type="entry name" value="Glutathion_perox"/>
    <property type="match status" value="1"/>
</dbReference>
<comment type="caution">
    <text evidence="6">The sequence shown here is derived from an EMBL/GenBank/DDBJ whole genome shotgun (WGS) entry which is preliminary data.</text>
</comment>
<comment type="similarity">
    <text evidence="1 5">Belongs to the glutathione peroxidase family.</text>
</comment>
<reference evidence="6 7" key="1">
    <citation type="submission" date="2018-11" db="EMBL/GenBank/DDBJ databases">
        <title>Genome sequencing and assembly of Clostridium tagluense strain A121.</title>
        <authorList>
            <person name="Murakami T."/>
            <person name="Segawa T."/>
            <person name="Shcherbakova V.A."/>
            <person name="Mori H."/>
            <person name="Yoshimura Y."/>
        </authorList>
    </citation>
    <scope>NUCLEOTIDE SEQUENCE [LARGE SCALE GENOMIC DNA]</scope>
    <source>
        <strain evidence="6 7">A121</strain>
    </source>
</reference>
<dbReference type="GO" id="GO:0034599">
    <property type="term" value="P:cellular response to oxidative stress"/>
    <property type="evidence" value="ECO:0007669"/>
    <property type="project" value="TreeGrafter"/>
</dbReference>
<dbReference type="Gene3D" id="3.40.30.10">
    <property type="entry name" value="Glutaredoxin"/>
    <property type="match status" value="1"/>
</dbReference>
<accession>A0A401UJ15</accession>
<keyword evidence="7" id="KW-1185">Reference proteome</keyword>
<sequence>MNIYDFKFKTIDGEDAALDKFKGKVLLIVNTASKCGFTPQYKDLQKLYEKYNAKGFEILGFPSNQFADQEPSNNDEVKNFCEINFGVTFPLSEKVEVRGNDAHPIFKYLTQQVAFGGFDMNNPSGKMLHSFLQEKFPDFLLGDSVKWNFTKFLIDKSGNVVERFESPIEPMEIEGNIKKLL</sequence>
<dbReference type="RefSeq" id="WP_124998946.1">
    <property type="nucleotide sequence ID" value="NZ_BHYK01000005.1"/>
</dbReference>
<dbReference type="PANTHER" id="PTHR11592:SF78">
    <property type="entry name" value="GLUTATHIONE PEROXIDASE"/>
    <property type="match status" value="1"/>
</dbReference>
<evidence type="ECO:0000313" key="7">
    <source>
        <dbReference type="Proteomes" id="UP000287872"/>
    </source>
</evidence>
<keyword evidence="3 5" id="KW-0560">Oxidoreductase</keyword>